<dbReference type="InterPro" id="IPR002028">
    <property type="entry name" value="Trp_synthase_suA"/>
</dbReference>
<keyword evidence="5 8" id="KW-0057">Aromatic amino acid biosynthesis</keyword>
<dbReference type="EMBL" id="BAABJQ010000017">
    <property type="protein sequence ID" value="GAA5192292.1"/>
    <property type="molecule type" value="Genomic_DNA"/>
</dbReference>
<dbReference type="InterPro" id="IPR013785">
    <property type="entry name" value="Aldolase_TIM"/>
</dbReference>
<dbReference type="HAMAP" id="MF_00131">
    <property type="entry name" value="Trp_synth_alpha"/>
    <property type="match status" value="1"/>
</dbReference>
<comment type="catalytic activity">
    <reaction evidence="7 8">
        <text>(1S,2R)-1-C-(indol-3-yl)glycerol 3-phosphate + L-serine = D-glyceraldehyde 3-phosphate + L-tryptophan + H2O</text>
        <dbReference type="Rhea" id="RHEA:10532"/>
        <dbReference type="ChEBI" id="CHEBI:15377"/>
        <dbReference type="ChEBI" id="CHEBI:33384"/>
        <dbReference type="ChEBI" id="CHEBI:57912"/>
        <dbReference type="ChEBI" id="CHEBI:58866"/>
        <dbReference type="ChEBI" id="CHEBI:59776"/>
        <dbReference type="EC" id="4.2.1.20"/>
    </reaction>
</comment>
<keyword evidence="6 8" id="KW-0456">Lyase</keyword>
<sequence>MTGRLETHLRARREDGRRLLMPYVTGGITADWVDYLRAFADAGADAIEVGLPFSDPTLDGVTIQQASYAALARGATARGILADVAGVDPGVPLVASTYDNLVVHAGPERFCAALAGAGVDGLIVADLPMEESDGLSGPAAEAGIDLVLLASPATPPARLDEIARRSRGFVYTVSLMGTTGERGQLAASATELATALKAVTDRPVLLGFGISTPEQAARAARHADGVVIGAAIMRQILDGAGPKDVGAYLASVRRALDREDELPR</sequence>
<evidence type="ECO:0000256" key="6">
    <source>
        <dbReference type="ARBA" id="ARBA00023239"/>
    </source>
</evidence>
<dbReference type="Proteomes" id="UP001501570">
    <property type="component" value="Unassembled WGS sequence"/>
</dbReference>
<proteinExistence type="inferred from homology"/>
<comment type="similarity">
    <text evidence="8 9">Belongs to the TrpA family.</text>
</comment>
<evidence type="ECO:0000256" key="8">
    <source>
        <dbReference type="HAMAP-Rule" id="MF_00131"/>
    </source>
</evidence>
<dbReference type="Pfam" id="PF00290">
    <property type="entry name" value="Trp_syntA"/>
    <property type="match status" value="1"/>
</dbReference>
<keyword evidence="11" id="KW-1185">Reference proteome</keyword>
<keyword evidence="4 8" id="KW-0822">Tryptophan biosynthesis</keyword>
<evidence type="ECO:0000256" key="3">
    <source>
        <dbReference type="ARBA" id="ARBA00022605"/>
    </source>
</evidence>
<evidence type="ECO:0000256" key="5">
    <source>
        <dbReference type="ARBA" id="ARBA00023141"/>
    </source>
</evidence>
<feature type="active site" description="Proton acceptor" evidence="8">
    <location>
        <position position="59"/>
    </location>
</feature>
<dbReference type="PANTHER" id="PTHR43406:SF1">
    <property type="entry name" value="TRYPTOPHAN SYNTHASE ALPHA CHAIN, CHLOROPLASTIC"/>
    <property type="match status" value="1"/>
</dbReference>
<comment type="pathway">
    <text evidence="1 8">Amino-acid biosynthesis; L-tryptophan biosynthesis; L-tryptophan from chorismate: step 5/5.</text>
</comment>
<evidence type="ECO:0000256" key="4">
    <source>
        <dbReference type="ARBA" id="ARBA00022822"/>
    </source>
</evidence>
<dbReference type="CDD" id="cd04724">
    <property type="entry name" value="Tryptophan_synthase_alpha"/>
    <property type="match status" value="1"/>
</dbReference>
<protein>
    <recommendedName>
        <fullName evidence="8">Tryptophan synthase alpha chain</fullName>
        <ecNumber evidence="8">4.2.1.20</ecNumber>
    </recommendedName>
</protein>
<gene>
    <name evidence="10" type="primary">trpA_1</name>
    <name evidence="8" type="synonym">trpA</name>
    <name evidence="10" type="ORF">GCM10023322_51580</name>
</gene>
<accession>A0ABP9S926</accession>
<dbReference type="RefSeq" id="WP_345633797.1">
    <property type="nucleotide sequence ID" value="NZ_BAABJQ010000017.1"/>
</dbReference>
<evidence type="ECO:0000313" key="11">
    <source>
        <dbReference type="Proteomes" id="UP001501570"/>
    </source>
</evidence>
<feature type="active site" description="Proton acceptor" evidence="8">
    <location>
        <position position="48"/>
    </location>
</feature>
<evidence type="ECO:0000256" key="7">
    <source>
        <dbReference type="ARBA" id="ARBA00049047"/>
    </source>
</evidence>
<organism evidence="10 11">
    <name type="scientific">Rugosimonospora acidiphila</name>
    <dbReference type="NCBI Taxonomy" id="556531"/>
    <lineage>
        <taxon>Bacteria</taxon>
        <taxon>Bacillati</taxon>
        <taxon>Actinomycetota</taxon>
        <taxon>Actinomycetes</taxon>
        <taxon>Micromonosporales</taxon>
        <taxon>Micromonosporaceae</taxon>
        <taxon>Rugosimonospora</taxon>
    </lineage>
</organism>
<dbReference type="SUPFAM" id="SSF51366">
    <property type="entry name" value="Ribulose-phoshate binding barrel"/>
    <property type="match status" value="1"/>
</dbReference>
<dbReference type="PANTHER" id="PTHR43406">
    <property type="entry name" value="TRYPTOPHAN SYNTHASE, ALPHA CHAIN"/>
    <property type="match status" value="1"/>
</dbReference>
<comment type="caution">
    <text evidence="10">The sequence shown here is derived from an EMBL/GenBank/DDBJ whole genome shotgun (WGS) entry which is preliminary data.</text>
</comment>
<dbReference type="InterPro" id="IPR011060">
    <property type="entry name" value="RibuloseP-bd_barrel"/>
</dbReference>
<name>A0ABP9S926_9ACTN</name>
<evidence type="ECO:0000313" key="10">
    <source>
        <dbReference type="EMBL" id="GAA5192292.1"/>
    </source>
</evidence>
<dbReference type="Gene3D" id="3.20.20.70">
    <property type="entry name" value="Aldolase class I"/>
    <property type="match status" value="1"/>
</dbReference>
<evidence type="ECO:0000256" key="1">
    <source>
        <dbReference type="ARBA" id="ARBA00004733"/>
    </source>
</evidence>
<dbReference type="NCBIfam" id="TIGR00262">
    <property type="entry name" value="trpA"/>
    <property type="match status" value="1"/>
</dbReference>
<evidence type="ECO:0000256" key="9">
    <source>
        <dbReference type="RuleBase" id="RU003662"/>
    </source>
</evidence>
<reference evidence="11" key="1">
    <citation type="journal article" date="2019" name="Int. J. Syst. Evol. Microbiol.">
        <title>The Global Catalogue of Microorganisms (GCM) 10K type strain sequencing project: providing services to taxonomists for standard genome sequencing and annotation.</title>
        <authorList>
            <consortium name="The Broad Institute Genomics Platform"/>
            <consortium name="The Broad Institute Genome Sequencing Center for Infectious Disease"/>
            <person name="Wu L."/>
            <person name="Ma J."/>
        </authorList>
    </citation>
    <scope>NUCLEOTIDE SEQUENCE [LARGE SCALE GENOMIC DNA]</scope>
    <source>
        <strain evidence="11">JCM 18304</strain>
    </source>
</reference>
<keyword evidence="3 8" id="KW-0028">Amino-acid biosynthesis</keyword>
<dbReference type="EC" id="4.2.1.20" evidence="8"/>
<comment type="subunit">
    <text evidence="2 8">Tetramer of two alpha and two beta chains.</text>
</comment>
<evidence type="ECO:0000256" key="2">
    <source>
        <dbReference type="ARBA" id="ARBA00011270"/>
    </source>
</evidence>
<comment type="function">
    <text evidence="8">The alpha subunit is responsible for the aldol cleavage of indoleglycerol phosphate to indole and glyceraldehyde 3-phosphate.</text>
</comment>